<comment type="catalytic activity">
    <reaction evidence="3">
        <text>UTP + H2O = UMP + diphosphate + H(+)</text>
        <dbReference type="Rhea" id="RHEA:29395"/>
        <dbReference type="ChEBI" id="CHEBI:15377"/>
        <dbReference type="ChEBI" id="CHEBI:15378"/>
        <dbReference type="ChEBI" id="CHEBI:33019"/>
        <dbReference type="ChEBI" id="CHEBI:46398"/>
        <dbReference type="ChEBI" id="CHEBI:57865"/>
        <dbReference type="EC" id="3.6.1.9"/>
    </reaction>
</comment>
<dbReference type="PANTHER" id="PTHR43213:SF5">
    <property type="entry name" value="BIFUNCTIONAL DTTP_UTP PYROPHOSPHATASE_METHYLTRANSFERASE PROTEIN-RELATED"/>
    <property type="match status" value="1"/>
</dbReference>
<dbReference type="HAMAP" id="MF_00528">
    <property type="entry name" value="Maf"/>
    <property type="match status" value="1"/>
</dbReference>
<proteinExistence type="inferred from homology"/>
<dbReference type="NCBIfam" id="TIGR00172">
    <property type="entry name" value="maf"/>
    <property type="match status" value="1"/>
</dbReference>
<feature type="site" description="Important for substrate specificity" evidence="3">
    <location>
        <position position="70"/>
    </location>
</feature>
<keyword evidence="5" id="KW-1185">Reference proteome</keyword>
<evidence type="ECO:0000313" key="4">
    <source>
        <dbReference type="EMBL" id="GIN22677.1"/>
    </source>
</evidence>
<feature type="active site" description="Proton acceptor" evidence="3">
    <location>
        <position position="69"/>
    </location>
</feature>
<evidence type="ECO:0000256" key="2">
    <source>
        <dbReference type="ARBA" id="ARBA00022801"/>
    </source>
</evidence>
<dbReference type="Gene3D" id="3.90.950.10">
    <property type="match status" value="1"/>
</dbReference>
<accession>A0ABQ4KAC8</accession>
<comment type="subcellular location">
    <subcellularLocation>
        <location evidence="3">Cytoplasm</location>
    </subcellularLocation>
</comment>
<comment type="catalytic activity">
    <reaction evidence="3">
        <text>dTTP + H2O = dTMP + diphosphate + H(+)</text>
        <dbReference type="Rhea" id="RHEA:28534"/>
        <dbReference type="ChEBI" id="CHEBI:15377"/>
        <dbReference type="ChEBI" id="CHEBI:15378"/>
        <dbReference type="ChEBI" id="CHEBI:33019"/>
        <dbReference type="ChEBI" id="CHEBI:37568"/>
        <dbReference type="ChEBI" id="CHEBI:63528"/>
        <dbReference type="EC" id="3.6.1.9"/>
    </reaction>
</comment>
<keyword evidence="3" id="KW-0546">Nucleotide metabolism</keyword>
<dbReference type="InterPro" id="IPR029001">
    <property type="entry name" value="ITPase-like_fam"/>
</dbReference>
<dbReference type="RefSeq" id="WP_212963767.1">
    <property type="nucleotide sequence ID" value="NZ_BOQT01000019.1"/>
</dbReference>
<comment type="caution">
    <text evidence="3">Lacks conserved residue(s) required for the propagation of feature annotation.</text>
</comment>
<gene>
    <name evidence="4" type="primary">maf</name>
    <name evidence="4" type="ORF">J1TS3_38110</name>
</gene>
<dbReference type="SUPFAM" id="SSF52972">
    <property type="entry name" value="ITPase-like"/>
    <property type="match status" value="1"/>
</dbReference>
<dbReference type="Proteomes" id="UP000680279">
    <property type="component" value="Unassembled WGS sequence"/>
</dbReference>
<evidence type="ECO:0000313" key="5">
    <source>
        <dbReference type="Proteomes" id="UP000680279"/>
    </source>
</evidence>
<comment type="caution">
    <text evidence="4">The sequence shown here is derived from an EMBL/GenBank/DDBJ whole genome shotgun (WGS) entry which is preliminary data.</text>
</comment>
<keyword evidence="3" id="KW-0963">Cytoplasm</keyword>
<dbReference type="EMBL" id="BOQT01000019">
    <property type="protein sequence ID" value="GIN22677.1"/>
    <property type="molecule type" value="Genomic_DNA"/>
</dbReference>
<feature type="site" description="Important for substrate specificity" evidence="3">
    <location>
        <position position="12"/>
    </location>
</feature>
<name>A0ABQ4KAC8_9BACI</name>
<keyword evidence="2 3" id="KW-0378">Hydrolase</keyword>
<protein>
    <recommendedName>
        <fullName evidence="3">dTTP/UTP pyrophosphatase</fullName>
        <shortName evidence="3">dTTPase/UTPase</shortName>
        <ecNumber evidence="3">3.6.1.9</ecNumber>
    </recommendedName>
    <alternativeName>
        <fullName evidence="3">Nucleoside triphosphate pyrophosphatase</fullName>
    </alternativeName>
    <alternativeName>
        <fullName evidence="3">Nucleotide pyrophosphatase</fullName>
        <shortName evidence="3">Nucleotide PPase</shortName>
    </alternativeName>
</protein>
<comment type="function">
    <text evidence="3">Nucleoside triphosphate pyrophosphatase that hydrolyzes dTTP and UTP. May have a dual role in cell division arrest and in preventing the incorporation of modified nucleotides into cellular nucleic acids.</text>
</comment>
<reference evidence="4 5" key="1">
    <citation type="submission" date="2021-03" db="EMBL/GenBank/DDBJ databases">
        <title>Antimicrobial resistance genes in bacteria isolated from Japanese honey, and their potential for conferring macrolide and lincosamide resistance in the American foulbrood pathogen Paenibacillus larvae.</title>
        <authorList>
            <person name="Okamoto M."/>
            <person name="Kumagai M."/>
            <person name="Kanamori H."/>
            <person name="Takamatsu D."/>
        </authorList>
    </citation>
    <scope>NUCLEOTIDE SEQUENCE [LARGE SCALE GENOMIC DNA]</scope>
    <source>
        <strain evidence="4 5">J1TS3</strain>
    </source>
</reference>
<comment type="similarity">
    <text evidence="3">Belongs to the Maf family. YhdE subfamily.</text>
</comment>
<dbReference type="PANTHER" id="PTHR43213">
    <property type="entry name" value="BIFUNCTIONAL DTTP/UTP PYROPHOSPHATASE/METHYLTRANSFERASE PROTEIN-RELATED"/>
    <property type="match status" value="1"/>
</dbReference>
<dbReference type="CDD" id="cd00555">
    <property type="entry name" value="Maf"/>
    <property type="match status" value="1"/>
</dbReference>
<sequence length="193" mass="21443">MPNLVLASSSPRRKELLERLSIPFAIYSPNTDESVDKNLKPSEIVSTLALRKAKKAADHFPDSYIIGSDTVVFHKGKVLGKPADKESARQMLTSLSGCTHSVFTGVSIIYGKSYRSFYEKTDVTFWELSNEEIEWYLDSGEPFDKAGSYGIQGRGSLLVKSIKGDYYSVVGLPVGRLYRVLKAMGFPFSNNNI</sequence>
<evidence type="ECO:0000256" key="1">
    <source>
        <dbReference type="ARBA" id="ARBA00001968"/>
    </source>
</evidence>
<organism evidence="4 5">
    <name type="scientific">Siminovitchia fordii</name>
    <dbReference type="NCBI Taxonomy" id="254759"/>
    <lineage>
        <taxon>Bacteria</taxon>
        <taxon>Bacillati</taxon>
        <taxon>Bacillota</taxon>
        <taxon>Bacilli</taxon>
        <taxon>Bacillales</taxon>
        <taxon>Bacillaceae</taxon>
        <taxon>Siminovitchia</taxon>
    </lineage>
</organism>
<dbReference type="EC" id="3.6.1.9" evidence="3"/>
<dbReference type="Pfam" id="PF02545">
    <property type="entry name" value="Maf"/>
    <property type="match status" value="1"/>
</dbReference>
<dbReference type="PIRSF" id="PIRSF006305">
    <property type="entry name" value="Maf"/>
    <property type="match status" value="1"/>
</dbReference>
<comment type="cofactor">
    <cofactor evidence="1 3">
        <name>a divalent metal cation</name>
        <dbReference type="ChEBI" id="CHEBI:60240"/>
    </cofactor>
</comment>
<evidence type="ECO:0000256" key="3">
    <source>
        <dbReference type="HAMAP-Rule" id="MF_00528"/>
    </source>
</evidence>
<feature type="site" description="Important for substrate specificity" evidence="3">
    <location>
        <position position="152"/>
    </location>
</feature>
<dbReference type="InterPro" id="IPR003697">
    <property type="entry name" value="Maf-like"/>
</dbReference>